<proteinExistence type="predicted"/>
<reference evidence="1 2" key="1">
    <citation type="journal article" date="2022" name="Front. Microbiol.">
        <title>Male-killing mechanisms vary between Spiroplasma species.</title>
        <authorList>
            <person name="Arai H."/>
            <person name="Inoue M."/>
            <person name="Kageyama D."/>
        </authorList>
    </citation>
    <scope>NUCLEOTIDE SEQUENCE [LARGE SCALE GENOMIC DNA]</scope>
    <source>
        <strain evidence="2">sHm</strain>
    </source>
</reference>
<organism evidence="1 2">
    <name type="scientific">Spiroplasma ixodetis</name>
    <dbReference type="NCBI Taxonomy" id="2141"/>
    <lineage>
        <taxon>Bacteria</taxon>
        <taxon>Bacillati</taxon>
        <taxon>Mycoplasmatota</taxon>
        <taxon>Mollicutes</taxon>
        <taxon>Entomoplasmatales</taxon>
        <taxon>Spiroplasmataceae</taxon>
        <taxon>Spiroplasma</taxon>
    </lineage>
</organism>
<accession>A0ABN6SYY5</accession>
<evidence type="ECO:0000313" key="1">
    <source>
        <dbReference type="EMBL" id="BDT03877.1"/>
    </source>
</evidence>
<sequence>MWGEVRKIILIPLIKLKFNENITIKEKPAKTKVTIPTAKPLLAFPFKILFHIIIIAIENPIVIKSPKINPTINIVLTPDVNEVWSYFVKLLKMTLLAVAKIIAKL</sequence>
<gene>
    <name evidence="1" type="ORF">SHM_15230</name>
</gene>
<name>A0ABN6SYY5_9MOLU</name>
<dbReference type="EMBL" id="AP026933">
    <property type="protein sequence ID" value="BDT03877.1"/>
    <property type="molecule type" value="Genomic_DNA"/>
</dbReference>
<keyword evidence="2" id="KW-1185">Reference proteome</keyword>
<dbReference type="RefSeq" id="WP_281747873.1">
    <property type="nucleotide sequence ID" value="NZ_AP026933.1"/>
</dbReference>
<evidence type="ECO:0008006" key="3">
    <source>
        <dbReference type="Google" id="ProtNLM"/>
    </source>
</evidence>
<evidence type="ECO:0000313" key="2">
    <source>
        <dbReference type="Proteomes" id="UP001163387"/>
    </source>
</evidence>
<protein>
    <recommendedName>
        <fullName evidence="3">Spiroplasmavirus-related protein</fullName>
    </recommendedName>
</protein>
<dbReference type="Proteomes" id="UP001163387">
    <property type="component" value="Chromosome"/>
</dbReference>